<comment type="similarity">
    <text evidence="1">Belongs to the serpin family.</text>
</comment>
<dbReference type="RefSeq" id="WP_011141968.1">
    <property type="nucleotide sequence ID" value="NC_005125.1"/>
</dbReference>
<gene>
    <name evidence="3" type="ordered locus">glr1970</name>
</gene>
<dbReference type="SMART" id="SM00093">
    <property type="entry name" value="SERPIN"/>
    <property type="match status" value="1"/>
</dbReference>
<dbReference type="eggNOG" id="COG4826">
    <property type="taxonomic scope" value="Bacteria"/>
</dbReference>
<dbReference type="STRING" id="251221.gene:10759462"/>
<dbReference type="GO" id="GO:0005615">
    <property type="term" value="C:extracellular space"/>
    <property type="evidence" value="ECO:0007669"/>
    <property type="project" value="InterPro"/>
</dbReference>
<dbReference type="AlphaFoldDB" id="Q7NJ62"/>
<dbReference type="InParanoid" id="Q7NJ62"/>
<dbReference type="InterPro" id="IPR042185">
    <property type="entry name" value="Serpin_sf_2"/>
</dbReference>
<dbReference type="Proteomes" id="UP000000557">
    <property type="component" value="Chromosome"/>
</dbReference>
<dbReference type="InterPro" id="IPR023796">
    <property type="entry name" value="Serpin_dom"/>
</dbReference>
<dbReference type="PANTHER" id="PTHR11461:SF211">
    <property type="entry name" value="GH10112P-RELATED"/>
    <property type="match status" value="1"/>
</dbReference>
<dbReference type="HOGENOM" id="CLU_023330_0_3_3"/>
<evidence type="ECO:0000259" key="2">
    <source>
        <dbReference type="SMART" id="SM00093"/>
    </source>
</evidence>
<dbReference type="InterPro" id="IPR042178">
    <property type="entry name" value="Serpin_sf_1"/>
</dbReference>
<dbReference type="PATRIC" id="fig|251221.4.peg.2006"/>
<dbReference type="InterPro" id="IPR000215">
    <property type="entry name" value="Serpin_fam"/>
</dbReference>
<dbReference type="PROSITE" id="PS00284">
    <property type="entry name" value="SERPIN"/>
    <property type="match status" value="1"/>
</dbReference>
<organism evidence="3 4">
    <name type="scientific">Gloeobacter violaceus (strain ATCC 29082 / PCC 7421)</name>
    <dbReference type="NCBI Taxonomy" id="251221"/>
    <lineage>
        <taxon>Bacteria</taxon>
        <taxon>Bacillati</taxon>
        <taxon>Cyanobacteriota</taxon>
        <taxon>Cyanophyceae</taxon>
        <taxon>Gloeobacterales</taxon>
        <taxon>Gloeobacteraceae</taxon>
        <taxon>Gloeobacter</taxon>
    </lineage>
</organism>
<reference evidence="3 4" key="1">
    <citation type="journal article" date="2003" name="DNA Res.">
        <title>Complete genome structure of Gloeobacter violaceus PCC 7421, a cyanobacterium that lacks thylakoids.</title>
        <authorList>
            <person name="Nakamura Y."/>
            <person name="Kaneko T."/>
            <person name="Sato S."/>
            <person name="Mimuro M."/>
            <person name="Miyashita H."/>
            <person name="Tsuchiya T."/>
            <person name="Sasamoto S."/>
            <person name="Watanabe A."/>
            <person name="Kawashima K."/>
            <person name="Kishida Y."/>
            <person name="Kiyokawa C."/>
            <person name="Kohara M."/>
            <person name="Matsumoto M."/>
            <person name="Matsuno A."/>
            <person name="Nakazaki N."/>
            <person name="Shimpo S."/>
            <person name="Takeuchi C."/>
            <person name="Yamada M."/>
            <person name="Tabata S."/>
        </authorList>
    </citation>
    <scope>NUCLEOTIDE SEQUENCE [LARGE SCALE GENOMIC DNA]</scope>
    <source>
        <strain evidence="4">ATCC 29082 / PCC 7421</strain>
    </source>
</reference>
<dbReference type="OrthoDB" id="9764871at2"/>
<dbReference type="Gene3D" id="3.30.497.10">
    <property type="entry name" value="Antithrombin, subunit I, domain 2"/>
    <property type="match status" value="1"/>
</dbReference>
<dbReference type="SUPFAM" id="SSF56574">
    <property type="entry name" value="Serpins"/>
    <property type="match status" value="1"/>
</dbReference>
<dbReference type="InterPro" id="IPR023795">
    <property type="entry name" value="Serpin_CS"/>
</dbReference>
<dbReference type="PhylomeDB" id="Q7NJ62"/>
<dbReference type="CDD" id="cd19588">
    <property type="entry name" value="serpin_miropin-like"/>
    <property type="match status" value="1"/>
</dbReference>
<protein>
    <submittedName>
        <fullName evidence="3">Glr1970 protein</fullName>
    </submittedName>
</protein>
<reference evidence="3 4" key="2">
    <citation type="journal article" date="2003" name="DNA Res.">
        <title>Complete genome structure of Gloeobacter violaceus PCC 7421, a cyanobacterium that lacks thylakoids (supplement).</title>
        <authorList>
            <person name="Nakamura Y."/>
            <person name="Kaneko T."/>
            <person name="Sato S."/>
            <person name="Mimuro M."/>
            <person name="Miyashita H."/>
            <person name="Tsuchiya T."/>
            <person name="Sasamoto S."/>
            <person name="Watanabe A."/>
            <person name="Kawashima K."/>
            <person name="Kishida Y."/>
            <person name="Kiyokawa C."/>
            <person name="Kohara M."/>
            <person name="Matsumoto M."/>
            <person name="Matsuno A."/>
            <person name="Nakazaki N."/>
            <person name="Shimpo S."/>
            <person name="Takeuchi C."/>
            <person name="Yamada M."/>
            <person name="Tabata S."/>
        </authorList>
    </citation>
    <scope>NUCLEOTIDE SEQUENCE [LARGE SCALE GENOMIC DNA]</scope>
    <source>
        <strain evidence="4">ATCC 29082 / PCC 7421</strain>
    </source>
</reference>
<keyword evidence="4" id="KW-1185">Reference proteome</keyword>
<accession>Q7NJ62</accession>
<evidence type="ECO:0000313" key="4">
    <source>
        <dbReference type="Proteomes" id="UP000000557"/>
    </source>
</evidence>
<dbReference type="EnsemblBacteria" id="BAC89911">
    <property type="protein sequence ID" value="BAC89911"/>
    <property type="gene ID" value="BAC89911"/>
</dbReference>
<dbReference type="Gene3D" id="2.30.39.10">
    <property type="entry name" value="Alpha-1-antitrypsin, domain 1"/>
    <property type="match status" value="1"/>
</dbReference>
<dbReference type="Pfam" id="PF00079">
    <property type="entry name" value="Serpin"/>
    <property type="match status" value="1"/>
</dbReference>
<evidence type="ECO:0000256" key="1">
    <source>
        <dbReference type="RuleBase" id="RU000411"/>
    </source>
</evidence>
<feature type="domain" description="Serpin" evidence="2">
    <location>
        <begin position="52"/>
        <end position="409"/>
    </location>
</feature>
<dbReference type="KEGG" id="gvi:glr1970"/>
<proteinExistence type="inferred from homology"/>
<dbReference type="PANTHER" id="PTHR11461">
    <property type="entry name" value="SERINE PROTEASE INHIBITOR, SERPIN"/>
    <property type="match status" value="1"/>
</dbReference>
<dbReference type="GO" id="GO:0004867">
    <property type="term" value="F:serine-type endopeptidase inhibitor activity"/>
    <property type="evidence" value="ECO:0007669"/>
    <property type="project" value="InterPro"/>
</dbReference>
<evidence type="ECO:0000313" key="3">
    <source>
        <dbReference type="EMBL" id="BAC89911.1"/>
    </source>
</evidence>
<dbReference type="InterPro" id="IPR036186">
    <property type="entry name" value="Serpin_sf"/>
</dbReference>
<name>Q7NJ62_GLOVI</name>
<dbReference type="EMBL" id="BA000045">
    <property type="protein sequence ID" value="BAC89911.1"/>
    <property type="molecule type" value="Genomic_DNA"/>
</dbReference>
<dbReference type="MEROPS" id="I04.073"/>
<sequence length="411" mass="45478">MKNDAPGRPFRRSTLLRWGLALALFGSGVLRAGAQEKSAVKMLSDAQTRFGLQLFAALHNKAADQNVVISPLSIALALTMAYNGAGGSTRTAMAQTLALDGLDEDAINQGSADLATALQKTPKTSRVLIANSLWSQKGITLQPAFIRTAEQYFQAQVEALNFAEPRSAERINRWVAEKTENKIDQIVSPGALRDALVVLMNAVYFKADWQEAFEKSATRERPFKLGSGWQKNHPLMAKQGRFDYYETDEFQAVRLPYKDDFLGMYVFLPKADPAAFYRQLTAENWQQWLGPRTFARRPGELVLPRFQVRYEAQLKQTLSALGMGIAFTGRADFTRMVREPALISEVIHKTFVDVNEEGTEAAAATGVIVARTSAVATPPFRMVVDRPFFFAIQDNRTGTLLFAGAIADPMG</sequence>